<evidence type="ECO:0000313" key="2">
    <source>
        <dbReference type="Proteomes" id="UP000182829"/>
    </source>
</evidence>
<dbReference type="AlphaFoldDB" id="A0A1I3PT59"/>
<dbReference type="EMBL" id="FORO01000019">
    <property type="protein sequence ID" value="SFJ24743.1"/>
    <property type="molecule type" value="Genomic_DNA"/>
</dbReference>
<evidence type="ECO:0000313" key="1">
    <source>
        <dbReference type="EMBL" id="SFJ24743.1"/>
    </source>
</evidence>
<accession>A0A1I3PT59</accession>
<reference evidence="1 2" key="1">
    <citation type="submission" date="2016-10" db="EMBL/GenBank/DDBJ databases">
        <authorList>
            <person name="de Groot N.N."/>
        </authorList>
    </citation>
    <scope>NUCLEOTIDE SEQUENCE [LARGE SCALE GENOMIC DNA]</scope>
    <source>
        <strain evidence="1 2">SP2</strain>
    </source>
</reference>
<dbReference type="Proteomes" id="UP000182829">
    <property type="component" value="Unassembled WGS sequence"/>
</dbReference>
<gene>
    <name evidence="1" type="ORF">SAMN05443661_11912</name>
</gene>
<sequence length="70" mass="7475">MRVQALSLVYSAVPAEIVATIDSGLWTVAVVRCTPGLSRCMLALYAHRCGEYCLGLCLENGGTVTPDDRS</sequence>
<name>A0A1I3PT59_9EURY</name>
<proteinExistence type="predicted"/>
<organism evidence="1 2">
    <name type="scientific">Natronobacterium gregoryi</name>
    <dbReference type="NCBI Taxonomy" id="44930"/>
    <lineage>
        <taxon>Archaea</taxon>
        <taxon>Methanobacteriati</taxon>
        <taxon>Methanobacteriota</taxon>
        <taxon>Stenosarchaea group</taxon>
        <taxon>Halobacteria</taxon>
        <taxon>Halobacteriales</taxon>
        <taxon>Natrialbaceae</taxon>
        <taxon>Natronobacterium</taxon>
    </lineage>
</organism>
<protein>
    <submittedName>
        <fullName evidence="1">Uncharacterized protein</fullName>
    </submittedName>
</protein>